<evidence type="ECO:0000256" key="1">
    <source>
        <dbReference type="SAM" id="MobiDB-lite"/>
    </source>
</evidence>
<dbReference type="AlphaFoldDB" id="A0AAD4ETJ9"/>
<keyword evidence="3" id="KW-1185">Reference proteome</keyword>
<name>A0AAD4ETJ9_9PEZI</name>
<feature type="region of interest" description="Disordered" evidence="1">
    <location>
        <begin position="1"/>
        <end position="22"/>
    </location>
</feature>
<evidence type="ECO:0000313" key="3">
    <source>
        <dbReference type="Proteomes" id="UP001197093"/>
    </source>
</evidence>
<organism evidence="2 3">
    <name type="scientific">Staphylotrichum longicolle</name>
    <dbReference type="NCBI Taxonomy" id="669026"/>
    <lineage>
        <taxon>Eukaryota</taxon>
        <taxon>Fungi</taxon>
        <taxon>Dikarya</taxon>
        <taxon>Ascomycota</taxon>
        <taxon>Pezizomycotina</taxon>
        <taxon>Sordariomycetes</taxon>
        <taxon>Sordariomycetidae</taxon>
        <taxon>Sordariales</taxon>
        <taxon>Chaetomiaceae</taxon>
        <taxon>Staphylotrichum</taxon>
    </lineage>
</organism>
<accession>A0AAD4ETJ9</accession>
<reference evidence="2" key="1">
    <citation type="submission" date="2023-02" db="EMBL/GenBank/DDBJ databases">
        <authorList>
            <person name="Palmer J.M."/>
        </authorList>
    </citation>
    <scope>NUCLEOTIDE SEQUENCE</scope>
    <source>
        <strain evidence="2">FW57</strain>
    </source>
</reference>
<feature type="compositionally biased region" description="Acidic residues" evidence="1">
    <location>
        <begin position="104"/>
        <end position="117"/>
    </location>
</feature>
<feature type="region of interest" description="Disordered" evidence="1">
    <location>
        <begin position="78"/>
        <end position="126"/>
    </location>
</feature>
<evidence type="ECO:0000313" key="2">
    <source>
        <dbReference type="EMBL" id="KAG7285098.1"/>
    </source>
</evidence>
<gene>
    <name evidence="2" type="ORF">NEMBOFW57_009718</name>
</gene>
<dbReference type="Proteomes" id="UP001197093">
    <property type="component" value="Unassembled WGS sequence"/>
</dbReference>
<comment type="caution">
    <text evidence="2">The sequence shown here is derived from an EMBL/GenBank/DDBJ whole genome shotgun (WGS) entry which is preliminary data.</text>
</comment>
<sequence length="186" mass="20697">MPRTPKSAAAADNAGEGQPSAMGAYKIGEVPVSQTDLKFPDIDFGKVAAVLGLQKEKSAYERWRLLRHKFNLVVPEKAAAAKTPGRAGGKKATPAKISTAAADNNDDDDDGEEEEEEAKPAPTLLSRRRHPPLLLLLLRGRRWWVDSSDEEEEKRPAKKAKGKERLRLLERRRNYGVKDMDTDRNN</sequence>
<protein>
    <submittedName>
        <fullName evidence="2">Uncharacterized protein</fullName>
    </submittedName>
</protein>
<feature type="compositionally biased region" description="Basic and acidic residues" evidence="1">
    <location>
        <begin position="163"/>
        <end position="186"/>
    </location>
</feature>
<dbReference type="EMBL" id="JAHCVI010000005">
    <property type="protein sequence ID" value="KAG7285098.1"/>
    <property type="molecule type" value="Genomic_DNA"/>
</dbReference>
<proteinExistence type="predicted"/>
<feature type="region of interest" description="Disordered" evidence="1">
    <location>
        <begin position="146"/>
        <end position="186"/>
    </location>
</feature>